<comment type="caution">
    <text evidence="3">The sequence shown here is derived from an EMBL/GenBank/DDBJ whole genome shotgun (WGS) entry which is preliminary data.</text>
</comment>
<evidence type="ECO:0000313" key="4">
    <source>
        <dbReference type="Proteomes" id="UP000435138"/>
    </source>
</evidence>
<dbReference type="Gene3D" id="2.30.30.1060">
    <property type="match status" value="1"/>
</dbReference>
<feature type="region of interest" description="Disordered" evidence="1">
    <location>
        <begin position="1"/>
        <end position="68"/>
    </location>
</feature>
<dbReference type="Proteomes" id="UP000435138">
    <property type="component" value="Unassembled WGS sequence"/>
</dbReference>
<evidence type="ECO:0000256" key="1">
    <source>
        <dbReference type="SAM" id="MobiDB-lite"/>
    </source>
</evidence>
<name>A0A6A8ABF0_9HYPH</name>
<accession>A0A6A8ABF0</accession>
<reference evidence="3 4" key="1">
    <citation type="submission" date="2019-11" db="EMBL/GenBank/DDBJ databases">
        <title>Genome analysis of Rhizobacterium cereale a novel genus and species isolated from maize roots in North Spain.</title>
        <authorList>
            <person name="Menendez E."/>
            <person name="Flores-Felix J.D."/>
            <person name="Ramirez-Bahena M.-H."/>
            <person name="Igual J.M."/>
            <person name="Garcia-Fraile P."/>
            <person name="Peix A."/>
            <person name="Velazquez E."/>
        </authorList>
    </citation>
    <scope>NUCLEOTIDE SEQUENCE [LARGE SCALE GENOMIC DNA]</scope>
    <source>
        <strain evidence="3 4">RZME27</strain>
    </source>
</reference>
<dbReference type="RefSeq" id="WP_153354007.1">
    <property type="nucleotide sequence ID" value="NZ_JAYKOO010000006.1"/>
</dbReference>
<dbReference type="InterPro" id="IPR021331">
    <property type="entry name" value="Hva1_TUDOR"/>
</dbReference>
<gene>
    <name evidence="3" type="ORF">GAO09_10715</name>
</gene>
<feature type="compositionally biased region" description="Basic and acidic residues" evidence="1">
    <location>
        <begin position="1"/>
        <end position="11"/>
    </location>
</feature>
<evidence type="ECO:0000313" key="3">
    <source>
        <dbReference type="EMBL" id="MQY46516.1"/>
    </source>
</evidence>
<dbReference type="Pfam" id="PF11160">
    <property type="entry name" value="Hva1_TUDOR"/>
    <property type="match status" value="1"/>
</dbReference>
<keyword evidence="4" id="KW-1185">Reference proteome</keyword>
<feature type="domain" description="Hypervirulence associated protein TUDOR" evidence="2">
    <location>
        <begin position="7"/>
        <end position="65"/>
    </location>
</feature>
<evidence type="ECO:0000259" key="2">
    <source>
        <dbReference type="Pfam" id="PF11160"/>
    </source>
</evidence>
<proteinExistence type="predicted"/>
<dbReference type="EMBL" id="WIXI01000041">
    <property type="protein sequence ID" value="MQY46516.1"/>
    <property type="molecule type" value="Genomic_DNA"/>
</dbReference>
<dbReference type="AlphaFoldDB" id="A0A6A8ABF0"/>
<protein>
    <submittedName>
        <fullName evidence="3">DUF2945 domain-containing protein</fullName>
    </submittedName>
</protein>
<sequence length="68" mass="7447">MTDVKKGDKVTWETSQGETKGKVVKKQTSDTKIKGHTVRASKNDPQVIVESSKSGKRAAHKPEALRKA</sequence>
<organism evidence="3 4">
    <name type="scientific">Endobacterium cereale</name>
    <dbReference type="NCBI Taxonomy" id="2663029"/>
    <lineage>
        <taxon>Bacteria</taxon>
        <taxon>Pseudomonadati</taxon>
        <taxon>Pseudomonadota</taxon>
        <taxon>Alphaproteobacteria</taxon>
        <taxon>Hyphomicrobiales</taxon>
        <taxon>Rhizobiaceae</taxon>
        <taxon>Endobacterium</taxon>
    </lineage>
</organism>